<evidence type="ECO:0000256" key="1">
    <source>
        <dbReference type="SAM" id="MobiDB-lite"/>
    </source>
</evidence>
<gene>
    <name evidence="2" type="ORF">A4R43_01445</name>
</gene>
<evidence type="ECO:0008006" key="4">
    <source>
        <dbReference type="Google" id="ProtNLM"/>
    </source>
</evidence>
<dbReference type="OrthoDB" id="3697557at2"/>
<accession>A0A344KZX5</accession>
<dbReference type="AlphaFoldDB" id="A0A344KZX5"/>
<organism evidence="2 3">
    <name type="scientific">Amycolatopsis albispora</name>
    <dbReference type="NCBI Taxonomy" id="1804986"/>
    <lineage>
        <taxon>Bacteria</taxon>
        <taxon>Bacillati</taxon>
        <taxon>Actinomycetota</taxon>
        <taxon>Actinomycetes</taxon>
        <taxon>Pseudonocardiales</taxon>
        <taxon>Pseudonocardiaceae</taxon>
        <taxon>Amycolatopsis</taxon>
    </lineage>
</organism>
<feature type="region of interest" description="Disordered" evidence="1">
    <location>
        <begin position="1"/>
        <end position="23"/>
    </location>
</feature>
<dbReference type="KEGG" id="aab:A4R43_01445"/>
<protein>
    <recommendedName>
        <fullName evidence="4">YbaB/EbfC DNA-binding family protein</fullName>
    </recommendedName>
</protein>
<keyword evidence="3" id="KW-1185">Reference proteome</keyword>
<reference evidence="2 3" key="1">
    <citation type="submission" date="2016-04" db="EMBL/GenBank/DDBJ databases">
        <title>Complete genome sequence and analysis of deep-sea sediment isolate, Amycolatopsis sp. WP1.</title>
        <authorList>
            <person name="Wang H."/>
            <person name="Chen S."/>
            <person name="Wu Q."/>
        </authorList>
    </citation>
    <scope>NUCLEOTIDE SEQUENCE [LARGE SCALE GENOMIC DNA]</scope>
    <source>
        <strain evidence="2 3">WP1</strain>
    </source>
</reference>
<name>A0A344KZX5_9PSEU</name>
<dbReference type="RefSeq" id="WP_113690606.1">
    <property type="nucleotide sequence ID" value="NZ_CP015163.1"/>
</dbReference>
<sequence>MVNDRPRRRVVQFGETGPPAEPTSAVEVVVDSDLRVTDVVLRADWRESVGSGGLGEALRTAANDALAAGLVEQPDHRKPETVTRELFALVDRDLERYERQVLDSIHSALAVPGEQGVNGRIEVRMSPGEVTEVTVDRCWADSARHTEIRAEALSAFQAAARRLASGGPGTIELPSSLARLRELAGDPAALRRQLGLS</sequence>
<proteinExistence type="predicted"/>
<evidence type="ECO:0000313" key="2">
    <source>
        <dbReference type="EMBL" id="AXB41349.1"/>
    </source>
</evidence>
<dbReference type="EMBL" id="CP015163">
    <property type="protein sequence ID" value="AXB41349.1"/>
    <property type="molecule type" value="Genomic_DNA"/>
</dbReference>
<feature type="compositionally biased region" description="Basic residues" evidence="1">
    <location>
        <begin position="1"/>
        <end position="10"/>
    </location>
</feature>
<dbReference type="Proteomes" id="UP000250434">
    <property type="component" value="Chromosome"/>
</dbReference>
<evidence type="ECO:0000313" key="3">
    <source>
        <dbReference type="Proteomes" id="UP000250434"/>
    </source>
</evidence>